<keyword evidence="2" id="KW-1185">Reference proteome</keyword>
<dbReference type="Proteomes" id="UP000324222">
    <property type="component" value="Unassembled WGS sequence"/>
</dbReference>
<accession>A0A5B7D283</accession>
<gene>
    <name evidence="1" type="ORF">E2C01_008386</name>
</gene>
<proteinExistence type="predicted"/>
<organism evidence="1 2">
    <name type="scientific">Portunus trituberculatus</name>
    <name type="common">Swimming crab</name>
    <name type="synonym">Neptunus trituberculatus</name>
    <dbReference type="NCBI Taxonomy" id="210409"/>
    <lineage>
        <taxon>Eukaryota</taxon>
        <taxon>Metazoa</taxon>
        <taxon>Ecdysozoa</taxon>
        <taxon>Arthropoda</taxon>
        <taxon>Crustacea</taxon>
        <taxon>Multicrustacea</taxon>
        <taxon>Malacostraca</taxon>
        <taxon>Eumalacostraca</taxon>
        <taxon>Eucarida</taxon>
        <taxon>Decapoda</taxon>
        <taxon>Pleocyemata</taxon>
        <taxon>Brachyura</taxon>
        <taxon>Eubrachyura</taxon>
        <taxon>Portunoidea</taxon>
        <taxon>Portunidae</taxon>
        <taxon>Portuninae</taxon>
        <taxon>Portunus</taxon>
    </lineage>
</organism>
<comment type="caution">
    <text evidence="1">The sequence shown here is derived from an EMBL/GenBank/DDBJ whole genome shotgun (WGS) entry which is preliminary data.</text>
</comment>
<protein>
    <submittedName>
        <fullName evidence="1">Uncharacterized protein</fullName>
    </submittedName>
</protein>
<sequence>MVGARSPSLTSLSCPSVPLHGCLRCRNTVSESLVPRQCRAGCAGRSVGVACRVWDDALIRLLWRRLTESPSTPS</sequence>
<dbReference type="EMBL" id="VSRR010000439">
    <property type="protein sequence ID" value="MPC15588.1"/>
    <property type="molecule type" value="Genomic_DNA"/>
</dbReference>
<reference evidence="1 2" key="1">
    <citation type="submission" date="2019-05" db="EMBL/GenBank/DDBJ databases">
        <title>Another draft genome of Portunus trituberculatus and its Hox gene families provides insights of decapod evolution.</title>
        <authorList>
            <person name="Jeong J.-H."/>
            <person name="Song I."/>
            <person name="Kim S."/>
            <person name="Choi T."/>
            <person name="Kim D."/>
            <person name="Ryu S."/>
            <person name="Kim W."/>
        </authorList>
    </citation>
    <scope>NUCLEOTIDE SEQUENCE [LARGE SCALE GENOMIC DNA]</scope>
    <source>
        <tissue evidence="1">Muscle</tissue>
    </source>
</reference>
<name>A0A5B7D283_PORTR</name>
<evidence type="ECO:0000313" key="1">
    <source>
        <dbReference type="EMBL" id="MPC15588.1"/>
    </source>
</evidence>
<dbReference type="AlphaFoldDB" id="A0A5B7D283"/>
<evidence type="ECO:0000313" key="2">
    <source>
        <dbReference type="Proteomes" id="UP000324222"/>
    </source>
</evidence>